<evidence type="ECO:0000313" key="5">
    <source>
        <dbReference type="EMBL" id="HEB96271.1"/>
    </source>
</evidence>
<sequence length="204" mass="22559">MALLEVRELTKSFGGVTAIADLGFEVPEGQVYAVIGPNGAGKTTLFNMLCGIYVPDEGSIRFRGEEIIGRRPHQVAELGASRTFQNLQMFFNMSVLDNVMVGCHLRTRSGLIGAALRLPRVIREERQARRWAREALEICGLDRFIGQQADALPYGVLKRLEIARALAARPTLLMMDEPAAGLNDTETLEMRSLIRRICETGVTV</sequence>
<evidence type="ECO:0000256" key="3">
    <source>
        <dbReference type="ARBA" id="ARBA00022840"/>
    </source>
</evidence>
<dbReference type="GO" id="GO:1903806">
    <property type="term" value="P:L-isoleucine import across plasma membrane"/>
    <property type="evidence" value="ECO:0007669"/>
    <property type="project" value="TreeGrafter"/>
</dbReference>
<dbReference type="PANTHER" id="PTHR45772">
    <property type="entry name" value="CONSERVED COMPONENT OF ABC TRANSPORTER FOR NATURAL AMINO ACIDS-RELATED"/>
    <property type="match status" value="1"/>
</dbReference>
<dbReference type="GO" id="GO:0005304">
    <property type="term" value="F:L-valine transmembrane transporter activity"/>
    <property type="evidence" value="ECO:0007669"/>
    <property type="project" value="TreeGrafter"/>
</dbReference>
<dbReference type="Gene3D" id="3.40.50.300">
    <property type="entry name" value="P-loop containing nucleotide triphosphate hydrolases"/>
    <property type="match status" value="1"/>
</dbReference>
<evidence type="ECO:0000259" key="4">
    <source>
        <dbReference type="PROSITE" id="PS50893"/>
    </source>
</evidence>
<dbReference type="InterPro" id="IPR003439">
    <property type="entry name" value="ABC_transporter-like_ATP-bd"/>
</dbReference>
<name>A0A831RMU1_9GAMM</name>
<dbReference type="GO" id="GO:0015188">
    <property type="term" value="F:L-isoleucine transmembrane transporter activity"/>
    <property type="evidence" value="ECO:0007669"/>
    <property type="project" value="TreeGrafter"/>
</dbReference>
<reference evidence="5" key="1">
    <citation type="journal article" date="2020" name="mSystems">
        <title>Genome- and Community-Level Interaction Insights into Carbon Utilization and Element Cycling Functions of Hydrothermarchaeota in Hydrothermal Sediment.</title>
        <authorList>
            <person name="Zhou Z."/>
            <person name="Liu Y."/>
            <person name="Xu W."/>
            <person name="Pan J."/>
            <person name="Luo Z.H."/>
            <person name="Li M."/>
        </authorList>
    </citation>
    <scope>NUCLEOTIDE SEQUENCE [LARGE SCALE GENOMIC DNA]</scope>
    <source>
        <strain evidence="5">HyVt-443</strain>
    </source>
</reference>
<dbReference type="AlphaFoldDB" id="A0A831RMU1"/>
<feature type="non-terminal residue" evidence="5">
    <location>
        <position position="204"/>
    </location>
</feature>
<dbReference type="Pfam" id="PF00005">
    <property type="entry name" value="ABC_tran"/>
    <property type="match status" value="1"/>
</dbReference>
<keyword evidence="1" id="KW-0813">Transport</keyword>
<dbReference type="GO" id="GO:0016887">
    <property type="term" value="F:ATP hydrolysis activity"/>
    <property type="evidence" value="ECO:0007669"/>
    <property type="project" value="InterPro"/>
</dbReference>
<dbReference type="GO" id="GO:0005524">
    <property type="term" value="F:ATP binding"/>
    <property type="evidence" value="ECO:0007669"/>
    <property type="project" value="UniProtKB-KW"/>
</dbReference>
<dbReference type="PANTHER" id="PTHR45772:SF7">
    <property type="entry name" value="AMINO ACID ABC TRANSPORTER ATP-BINDING PROTEIN"/>
    <property type="match status" value="1"/>
</dbReference>
<dbReference type="InterPro" id="IPR051120">
    <property type="entry name" value="ABC_AA/LPS_Transport"/>
</dbReference>
<feature type="domain" description="ABC transporter" evidence="4">
    <location>
        <begin position="4"/>
        <end position="204"/>
    </location>
</feature>
<protein>
    <submittedName>
        <fullName evidence="5">ABC transporter ATP-binding protein</fullName>
    </submittedName>
</protein>
<dbReference type="GO" id="GO:0005886">
    <property type="term" value="C:plasma membrane"/>
    <property type="evidence" value="ECO:0007669"/>
    <property type="project" value="TreeGrafter"/>
</dbReference>
<keyword evidence="2" id="KW-0547">Nucleotide-binding</keyword>
<organism evidence="5">
    <name type="scientific">Sedimenticola thiotaurini</name>
    <dbReference type="NCBI Taxonomy" id="1543721"/>
    <lineage>
        <taxon>Bacteria</taxon>
        <taxon>Pseudomonadati</taxon>
        <taxon>Pseudomonadota</taxon>
        <taxon>Gammaproteobacteria</taxon>
        <taxon>Chromatiales</taxon>
        <taxon>Sedimenticolaceae</taxon>
        <taxon>Sedimenticola</taxon>
    </lineage>
</organism>
<dbReference type="InterPro" id="IPR003593">
    <property type="entry name" value="AAA+_ATPase"/>
</dbReference>
<evidence type="ECO:0000256" key="1">
    <source>
        <dbReference type="ARBA" id="ARBA00022448"/>
    </source>
</evidence>
<dbReference type="EMBL" id="DRKP01000084">
    <property type="protein sequence ID" value="HEB96271.1"/>
    <property type="molecule type" value="Genomic_DNA"/>
</dbReference>
<dbReference type="GO" id="GO:1903805">
    <property type="term" value="P:L-valine import across plasma membrane"/>
    <property type="evidence" value="ECO:0007669"/>
    <property type="project" value="TreeGrafter"/>
</dbReference>
<dbReference type="Proteomes" id="UP000886251">
    <property type="component" value="Unassembled WGS sequence"/>
</dbReference>
<dbReference type="GO" id="GO:0015192">
    <property type="term" value="F:L-phenylalanine transmembrane transporter activity"/>
    <property type="evidence" value="ECO:0007669"/>
    <property type="project" value="TreeGrafter"/>
</dbReference>
<dbReference type="PROSITE" id="PS50893">
    <property type="entry name" value="ABC_TRANSPORTER_2"/>
    <property type="match status" value="1"/>
</dbReference>
<dbReference type="GO" id="GO:0015808">
    <property type="term" value="P:L-alanine transport"/>
    <property type="evidence" value="ECO:0007669"/>
    <property type="project" value="TreeGrafter"/>
</dbReference>
<dbReference type="SMART" id="SM00382">
    <property type="entry name" value="AAA"/>
    <property type="match status" value="1"/>
</dbReference>
<gene>
    <name evidence="5" type="ORF">ENI96_07555</name>
</gene>
<proteinExistence type="predicted"/>
<dbReference type="SUPFAM" id="SSF52540">
    <property type="entry name" value="P-loop containing nucleoside triphosphate hydrolases"/>
    <property type="match status" value="1"/>
</dbReference>
<dbReference type="GO" id="GO:0042941">
    <property type="term" value="P:D-alanine transmembrane transport"/>
    <property type="evidence" value="ECO:0007669"/>
    <property type="project" value="TreeGrafter"/>
</dbReference>
<keyword evidence="3 5" id="KW-0067">ATP-binding</keyword>
<dbReference type="InterPro" id="IPR027417">
    <property type="entry name" value="P-loop_NTPase"/>
</dbReference>
<dbReference type="CDD" id="cd03219">
    <property type="entry name" value="ABC_Mj1267_LivG_branched"/>
    <property type="match status" value="1"/>
</dbReference>
<evidence type="ECO:0000256" key="2">
    <source>
        <dbReference type="ARBA" id="ARBA00022741"/>
    </source>
</evidence>
<accession>A0A831RMU1</accession>
<comment type="caution">
    <text evidence="5">The sequence shown here is derived from an EMBL/GenBank/DDBJ whole genome shotgun (WGS) entry which is preliminary data.</text>
</comment>